<gene>
    <name evidence="5" type="primary">pcaH</name>
    <name evidence="5" type="ORF">GB883_02890</name>
</gene>
<evidence type="ECO:0000259" key="4">
    <source>
        <dbReference type="PROSITE" id="PS00083"/>
    </source>
</evidence>
<name>A0A7J5UTK6_9MICO</name>
<evidence type="ECO:0000256" key="3">
    <source>
        <dbReference type="ARBA" id="ARBA00023002"/>
    </source>
</evidence>
<dbReference type="Pfam" id="PF00775">
    <property type="entry name" value="Dioxygenase_C"/>
    <property type="match status" value="1"/>
</dbReference>
<dbReference type="OrthoDB" id="9805815at2"/>
<dbReference type="GO" id="GO:0019619">
    <property type="term" value="P:3,4-dihydroxybenzoate catabolic process"/>
    <property type="evidence" value="ECO:0007669"/>
    <property type="project" value="InterPro"/>
</dbReference>
<organism evidence="5 6">
    <name type="scientific">Georgenia thermotolerans</name>
    <dbReference type="NCBI Taxonomy" id="527326"/>
    <lineage>
        <taxon>Bacteria</taxon>
        <taxon>Bacillati</taxon>
        <taxon>Actinomycetota</taxon>
        <taxon>Actinomycetes</taxon>
        <taxon>Micrococcales</taxon>
        <taxon>Bogoriellaceae</taxon>
        <taxon>Georgenia</taxon>
    </lineage>
</organism>
<dbReference type="NCBIfam" id="TIGR02422">
    <property type="entry name" value="protocat_beta"/>
    <property type="match status" value="1"/>
</dbReference>
<evidence type="ECO:0000313" key="6">
    <source>
        <dbReference type="Proteomes" id="UP000451860"/>
    </source>
</evidence>
<dbReference type="InterPro" id="IPR012785">
    <property type="entry name" value="Protocat_dOase_b"/>
</dbReference>
<dbReference type="GO" id="GO:0018578">
    <property type="term" value="F:protocatechuate 3,4-dioxygenase activity"/>
    <property type="evidence" value="ECO:0007669"/>
    <property type="project" value="UniProtKB-EC"/>
</dbReference>
<evidence type="ECO:0000313" key="5">
    <source>
        <dbReference type="EMBL" id="KAE8765608.1"/>
    </source>
</evidence>
<dbReference type="InterPro" id="IPR050770">
    <property type="entry name" value="Intradiol_RC_Dioxygenase"/>
</dbReference>
<dbReference type="Gene3D" id="2.60.130.10">
    <property type="entry name" value="Aromatic compound dioxygenase"/>
    <property type="match status" value="1"/>
</dbReference>
<comment type="similarity">
    <text evidence="1">Belongs to the intradiol ring-cleavage dioxygenase family.</text>
</comment>
<dbReference type="InterPro" id="IPR015889">
    <property type="entry name" value="Intradiol_dOase_core"/>
</dbReference>
<dbReference type="SUPFAM" id="SSF49482">
    <property type="entry name" value="Aromatic compound dioxygenase"/>
    <property type="match status" value="1"/>
</dbReference>
<protein>
    <submittedName>
        <fullName evidence="5">Protocatechuate 3,4-dioxygenase subunit beta</fullName>
        <ecNumber evidence="5">1.13.11.3</ecNumber>
    </submittedName>
</protein>
<dbReference type="RefSeq" id="WP_152203104.1">
    <property type="nucleotide sequence ID" value="NZ_VUKF01000022.1"/>
</dbReference>
<dbReference type="PROSITE" id="PS00083">
    <property type="entry name" value="INTRADIOL_DIOXYGENAS"/>
    <property type="match status" value="1"/>
</dbReference>
<dbReference type="InterPro" id="IPR000627">
    <property type="entry name" value="Intradiol_dOase_C"/>
</dbReference>
<comment type="caution">
    <text evidence="5">The sequence shown here is derived from an EMBL/GenBank/DDBJ whole genome shotgun (WGS) entry which is preliminary data.</text>
</comment>
<proteinExistence type="inferred from homology"/>
<keyword evidence="3 5" id="KW-0560">Oxidoreductase</keyword>
<accession>A0A7J5UTK6</accession>
<dbReference type="Proteomes" id="UP000451860">
    <property type="component" value="Unassembled WGS sequence"/>
</dbReference>
<dbReference type="PANTHER" id="PTHR33711">
    <property type="entry name" value="DIOXYGENASE, PUTATIVE (AFU_ORTHOLOGUE AFUA_2G02910)-RELATED"/>
    <property type="match status" value="1"/>
</dbReference>
<dbReference type="AlphaFoldDB" id="A0A7J5UTK6"/>
<keyword evidence="6" id="KW-1185">Reference proteome</keyword>
<dbReference type="GO" id="GO:0008199">
    <property type="term" value="F:ferric iron binding"/>
    <property type="evidence" value="ECO:0007669"/>
    <property type="project" value="InterPro"/>
</dbReference>
<reference evidence="5 6" key="1">
    <citation type="submission" date="2019-10" db="EMBL/GenBank/DDBJ databases">
        <title>Georgenia wutianyii sp. nov. and Georgenia yuyongxinii sp. nov. isolated from plateau pika (Ochotona curzoniae) in the Qinghai-Tibet plateau of China.</title>
        <authorList>
            <person name="Tian Z."/>
        </authorList>
    </citation>
    <scope>NUCLEOTIDE SEQUENCE [LARGE SCALE GENOMIC DNA]</scope>
    <source>
        <strain evidence="5 6">DSM 21501</strain>
    </source>
</reference>
<evidence type="ECO:0000256" key="1">
    <source>
        <dbReference type="ARBA" id="ARBA00007825"/>
    </source>
</evidence>
<dbReference type="PANTHER" id="PTHR33711:SF10">
    <property type="entry name" value="INTRADIOL RING-CLEAVAGE DIOXYGENASES DOMAIN-CONTAINING PROTEIN"/>
    <property type="match status" value="1"/>
</dbReference>
<dbReference type="EMBL" id="WHJE01000007">
    <property type="protein sequence ID" value="KAE8765608.1"/>
    <property type="molecule type" value="Genomic_DNA"/>
</dbReference>
<sequence length="248" mass="27528">MNRPTVQLAAARGQGGVTVGSPLPTPVPDPQYLFPDNHATILRAPAQALVLPPKSQLELSGPVFGENEIRPGDADLTRQGAGEAIGQRIVVHGTVTDSWGRPVPGTLVEVWQANAAGRYTHHTDRHPAPLDPNFHGAGRCLTDGQGRYRFVTIKPGPYPWRNHANAWRPAHIHFSIFGRSIEQRLVTQMYFPGDDLHFQDPIFNSIRDERARLRLVARYDHQLTIPEFANAYRFDIVLGGADGTLWED</sequence>
<evidence type="ECO:0000256" key="2">
    <source>
        <dbReference type="ARBA" id="ARBA00022964"/>
    </source>
</evidence>
<keyword evidence="2 5" id="KW-0223">Dioxygenase</keyword>
<dbReference type="EC" id="1.13.11.3" evidence="5"/>
<feature type="domain" description="Intradiol ring-cleavage dioxygenases" evidence="4">
    <location>
        <begin position="91"/>
        <end position="119"/>
    </location>
</feature>